<feature type="region of interest" description="Disordered" evidence="5">
    <location>
        <begin position="841"/>
        <end position="897"/>
    </location>
</feature>
<dbReference type="GO" id="GO:0046872">
    <property type="term" value="F:metal ion binding"/>
    <property type="evidence" value="ECO:0007669"/>
    <property type="project" value="UniProtKB-KW"/>
</dbReference>
<dbReference type="SUPFAM" id="SSF81606">
    <property type="entry name" value="PP2C-like"/>
    <property type="match status" value="2"/>
</dbReference>
<accession>A0A6J8DUA2</accession>
<dbReference type="PROSITE" id="PS51746">
    <property type="entry name" value="PPM_2"/>
    <property type="match status" value="1"/>
</dbReference>
<dbReference type="Pfam" id="PF00481">
    <property type="entry name" value="PP2C"/>
    <property type="match status" value="2"/>
</dbReference>
<dbReference type="InterPro" id="IPR036457">
    <property type="entry name" value="PPM-type-like_dom_sf"/>
</dbReference>
<dbReference type="PANTHER" id="PTHR13832:SF818">
    <property type="entry name" value="SD03870P"/>
    <property type="match status" value="1"/>
</dbReference>
<evidence type="ECO:0000256" key="1">
    <source>
        <dbReference type="ARBA" id="ARBA00022723"/>
    </source>
</evidence>
<evidence type="ECO:0000313" key="8">
    <source>
        <dbReference type="Proteomes" id="UP000507470"/>
    </source>
</evidence>
<dbReference type="PANTHER" id="PTHR13832">
    <property type="entry name" value="PROTEIN PHOSPHATASE 2C"/>
    <property type="match status" value="1"/>
</dbReference>
<reference evidence="7 8" key="1">
    <citation type="submission" date="2020-06" db="EMBL/GenBank/DDBJ databases">
        <authorList>
            <person name="Li R."/>
            <person name="Bekaert M."/>
        </authorList>
    </citation>
    <scope>NUCLEOTIDE SEQUENCE [LARGE SCALE GENOMIC DNA]</scope>
    <source>
        <strain evidence="8">wild</strain>
    </source>
</reference>
<feature type="compositionally biased region" description="Basic and acidic residues" evidence="5">
    <location>
        <begin position="887"/>
        <end position="897"/>
    </location>
</feature>
<dbReference type="OrthoDB" id="10264738at2759"/>
<feature type="compositionally biased region" description="Polar residues" evidence="5">
    <location>
        <begin position="678"/>
        <end position="704"/>
    </location>
</feature>
<dbReference type="AlphaFoldDB" id="A0A6J8DUA2"/>
<dbReference type="InterPro" id="IPR000222">
    <property type="entry name" value="PP2C_BS"/>
</dbReference>
<evidence type="ECO:0000313" key="7">
    <source>
        <dbReference type="EMBL" id="CAC5410370.1"/>
    </source>
</evidence>
<gene>
    <name evidence="7" type="ORF">MCOR_43563</name>
</gene>
<comment type="similarity">
    <text evidence="4">Belongs to the PP2C family.</text>
</comment>
<proteinExistence type="inferred from homology"/>
<feature type="domain" description="PPM-type phosphatase" evidence="6">
    <location>
        <begin position="149"/>
        <end position="479"/>
    </location>
</feature>
<dbReference type="SMART" id="SM00332">
    <property type="entry name" value="PP2Cc"/>
    <property type="match status" value="1"/>
</dbReference>
<keyword evidence="1" id="KW-0479">Metal-binding</keyword>
<dbReference type="CDD" id="cd00143">
    <property type="entry name" value="PP2Cc"/>
    <property type="match status" value="1"/>
</dbReference>
<feature type="compositionally biased region" description="Low complexity" evidence="5">
    <location>
        <begin position="520"/>
        <end position="534"/>
    </location>
</feature>
<keyword evidence="3 4" id="KW-0904">Protein phosphatase</keyword>
<evidence type="ECO:0000259" key="6">
    <source>
        <dbReference type="PROSITE" id="PS51746"/>
    </source>
</evidence>
<dbReference type="GO" id="GO:0004722">
    <property type="term" value="F:protein serine/threonine phosphatase activity"/>
    <property type="evidence" value="ECO:0007669"/>
    <property type="project" value="UniProtKB-EC"/>
</dbReference>
<dbReference type="PROSITE" id="PS01032">
    <property type="entry name" value="PPM_1"/>
    <property type="match status" value="1"/>
</dbReference>
<feature type="region of interest" description="Disordered" evidence="5">
    <location>
        <begin position="657"/>
        <end position="735"/>
    </location>
</feature>
<evidence type="ECO:0000256" key="2">
    <source>
        <dbReference type="ARBA" id="ARBA00022801"/>
    </source>
</evidence>
<name>A0A6J8DUA2_MYTCO</name>
<dbReference type="InterPro" id="IPR001932">
    <property type="entry name" value="PPM-type_phosphatase-like_dom"/>
</dbReference>
<keyword evidence="8" id="KW-1185">Reference proteome</keyword>
<feature type="compositionally biased region" description="Polar residues" evidence="5">
    <location>
        <begin position="497"/>
        <end position="515"/>
    </location>
</feature>
<evidence type="ECO:0000256" key="5">
    <source>
        <dbReference type="SAM" id="MobiDB-lite"/>
    </source>
</evidence>
<dbReference type="InterPro" id="IPR015655">
    <property type="entry name" value="PP2C"/>
</dbReference>
<keyword evidence="2 4" id="KW-0378">Hydrolase</keyword>
<dbReference type="EC" id="3.1.3.16" evidence="7"/>
<feature type="compositionally biased region" description="Basic residues" evidence="5">
    <location>
        <begin position="707"/>
        <end position="718"/>
    </location>
</feature>
<feature type="region of interest" description="Disordered" evidence="5">
    <location>
        <begin position="497"/>
        <end position="544"/>
    </location>
</feature>
<organism evidence="7 8">
    <name type="scientific">Mytilus coruscus</name>
    <name type="common">Sea mussel</name>
    <dbReference type="NCBI Taxonomy" id="42192"/>
    <lineage>
        <taxon>Eukaryota</taxon>
        <taxon>Metazoa</taxon>
        <taxon>Spiralia</taxon>
        <taxon>Lophotrochozoa</taxon>
        <taxon>Mollusca</taxon>
        <taxon>Bivalvia</taxon>
        <taxon>Autobranchia</taxon>
        <taxon>Pteriomorphia</taxon>
        <taxon>Mytilida</taxon>
        <taxon>Mytiloidea</taxon>
        <taxon>Mytilidae</taxon>
        <taxon>Mytilinae</taxon>
        <taxon>Mytilus</taxon>
    </lineage>
</organism>
<feature type="compositionally biased region" description="Polar residues" evidence="5">
    <location>
        <begin position="849"/>
        <end position="865"/>
    </location>
</feature>
<feature type="compositionally biased region" description="Basic and acidic residues" evidence="5">
    <location>
        <begin position="660"/>
        <end position="676"/>
    </location>
</feature>
<evidence type="ECO:0000256" key="3">
    <source>
        <dbReference type="ARBA" id="ARBA00022912"/>
    </source>
</evidence>
<dbReference type="EMBL" id="CACVKT020007769">
    <property type="protein sequence ID" value="CAC5410370.1"/>
    <property type="molecule type" value="Genomic_DNA"/>
</dbReference>
<sequence>MESTYANDNESFKKFLLDFCTNVIVETEESEDLPFRLVSKQLTPDELEAETLEWSIRYLSKYHCPHTLTAAISRSVHNLVRNIDVSELQESKTEACEEVKDDGSDIIVEENEIVLDANKVCNVVIDCVHDICKVWKDELPELSPPHQLLYACTHEIKNTRRKMEDRHVLLPDLNTLFDLRHNERQSFFAVFDGHAGVEAANYAAAHVPYHFVQSSAFPKDPEGALKAAFKLTDEKFIVKAVRERIKSGSTGVLAFIDKNKLHISWVGDSQAVLVKNGRPVTVMNPHKPEREDEQARIEALGGCILFMGTWRVNGNLSVSRAIALEDIKITFVIQVLVQKIFTLNIIILKHCSCDFKLSNFLQDERVRIQNLGGYVLNMGGVWRVNGMLSVSRAIGDLAQKKFISSDADVTTVDLDGTEDYLILACDGLWDVVNFDKVVQIVYEYVQSVNGDLSGLAKHLVLTAKDLGSSDNITVTVVFFKPDISPPQIPQLFNFGISESQGKTDSNDNASPSTDGKGNISDKSQSSNNQSDSTSGKAPKDSNETLDMEQSEFISSDFFAGSLLKKPVLMRKEPVFIIDSTMDKQRQPFVPSPMKLESQHSTIMGFRQQFETISVTDLRDHLVGSPSKNHHKMDVTSTEVEVTHVPTKVEVEVTHVPSKVNNDHVTRSENHDTKENIYESEQSSLHSGYTVTSKHSEPYFNQSIFSPRKNHHSHRRRKKDHEQHESSQLSKRSRRQRELSPIIWNFTGITKPSVHNYKMNYGKTSTFATPRYSLHSQLSETPITVRQSLPDLSVSGIDKYKSSRTFQDFRQTDSGTYSVSQFIDMSPSRTFAHVSKSDTSLQKLPKIKVSGTQSNPHSSTKFSSTWKPKRHGKMISGNMSDAPPTPLDNRRLLQDRQN</sequence>
<dbReference type="Gene3D" id="3.60.40.10">
    <property type="entry name" value="PPM-type phosphatase domain"/>
    <property type="match status" value="2"/>
</dbReference>
<evidence type="ECO:0000256" key="4">
    <source>
        <dbReference type="RuleBase" id="RU003465"/>
    </source>
</evidence>
<dbReference type="Proteomes" id="UP000507470">
    <property type="component" value="Unassembled WGS sequence"/>
</dbReference>
<protein>
    <submittedName>
        <fullName evidence="7">PPM1E</fullName>
        <ecNumber evidence="7">3.1.3.16</ecNumber>
    </submittedName>
</protein>